<evidence type="ECO:0000313" key="2">
    <source>
        <dbReference type="EMBL" id="GAA0396535.1"/>
    </source>
</evidence>
<keyword evidence="3" id="KW-1185">Reference proteome</keyword>
<evidence type="ECO:0000313" key="3">
    <source>
        <dbReference type="Proteomes" id="UP001500879"/>
    </source>
</evidence>
<organism evidence="2 3">
    <name type="scientific">Streptomyces luteireticuli</name>
    <dbReference type="NCBI Taxonomy" id="173858"/>
    <lineage>
        <taxon>Bacteria</taxon>
        <taxon>Bacillati</taxon>
        <taxon>Actinomycetota</taxon>
        <taxon>Actinomycetes</taxon>
        <taxon>Kitasatosporales</taxon>
        <taxon>Streptomycetaceae</taxon>
        <taxon>Streptomyces</taxon>
    </lineage>
</organism>
<dbReference type="Proteomes" id="UP001500879">
    <property type="component" value="Unassembled WGS sequence"/>
</dbReference>
<gene>
    <name evidence="2" type="ORF">GCM10010357_17050</name>
</gene>
<accession>A0ABP3IDN3</accession>
<evidence type="ECO:0000256" key="1">
    <source>
        <dbReference type="SAM" id="MobiDB-lite"/>
    </source>
</evidence>
<reference evidence="3" key="1">
    <citation type="journal article" date="2019" name="Int. J. Syst. Evol. Microbiol.">
        <title>The Global Catalogue of Microorganisms (GCM) 10K type strain sequencing project: providing services to taxonomists for standard genome sequencing and annotation.</title>
        <authorList>
            <consortium name="The Broad Institute Genomics Platform"/>
            <consortium name="The Broad Institute Genome Sequencing Center for Infectious Disease"/>
            <person name="Wu L."/>
            <person name="Ma J."/>
        </authorList>
    </citation>
    <scope>NUCLEOTIDE SEQUENCE [LARGE SCALE GENOMIC DNA]</scope>
    <source>
        <strain evidence="3">JCM 4788</strain>
    </source>
</reference>
<protein>
    <submittedName>
        <fullName evidence="2">Uncharacterized protein</fullName>
    </submittedName>
</protein>
<feature type="region of interest" description="Disordered" evidence="1">
    <location>
        <begin position="1"/>
        <end position="35"/>
    </location>
</feature>
<dbReference type="EMBL" id="BAAABX010000017">
    <property type="protein sequence ID" value="GAA0396535.1"/>
    <property type="molecule type" value="Genomic_DNA"/>
</dbReference>
<comment type="caution">
    <text evidence="2">The sequence shown here is derived from an EMBL/GenBank/DDBJ whole genome shotgun (WGS) entry which is preliminary data.</text>
</comment>
<proteinExistence type="predicted"/>
<sequence length="108" mass="11911">MNSDVRLQAGRRGAVRHGGRMVARGPEEEQGAGPEAVQRRWAGCVGAEAVARGIVRERHPRELVSRLRKGFPKTAETPPDIFPIECNSPAAARIWSFLRRGADGHQIY</sequence>
<name>A0ABP3IDN3_9ACTN</name>